<dbReference type="InterPro" id="IPR001810">
    <property type="entry name" value="F-box_dom"/>
</dbReference>
<dbReference type="SUPFAM" id="SSF52047">
    <property type="entry name" value="RNI-like"/>
    <property type="match status" value="1"/>
</dbReference>
<organism evidence="2 3">
    <name type="scientific">Solanum verrucosum</name>
    <dbReference type="NCBI Taxonomy" id="315347"/>
    <lineage>
        <taxon>Eukaryota</taxon>
        <taxon>Viridiplantae</taxon>
        <taxon>Streptophyta</taxon>
        <taxon>Embryophyta</taxon>
        <taxon>Tracheophyta</taxon>
        <taxon>Spermatophyta</taxon>
        <taxon>Magnoliopsida</taxon>
        <taxon>eudicotyledons</taxon>
        <taxon>Gunneridae</taxon>
        <taxon>Pentapetalae</taxon>
        <taxon>asterids</taxon>
        <taxon>lamiids</taxon>
        <taxon>Solanales</taxon>
        <taxon>Solanaceae</taxon>
        <taxon>Solanoideae</taxon>
        <taxon>Solaneae</taxon>
        <taxon>Solanum</taxon>
    </lineage>
</organism>
<sequence length="283" mass="32550">MASIVCDDILSELPNDIGLKILYCLNMKERATACVVSRNWNDMITSLDDHKFVQTHHDSHKYCRYCYRDKLASCRNCHTLRPIIIKLASDNTSITEFYLLVPITLLYFPFSLEVFESKLLTVLHLKYCHIDENDIKHIFLCLKEMYFDHVAIYSSTLSNFINKCPSIVELTLMSCTYLYSISVPHQNQLKKVHMNCGSTSLKEIEIKTRNLLNSSAELEVDLCACTKLQVLNLNCVNIPHRFHYEVSSIKSLCLPLCKGLNKIKIMSPELESLSLIDVLDMNL</sequence>
<proteinExistence type="predicted"/>
<dbReference type="InterPro" id="IPR055411">
    <property type="entry name" value="LRR_FXL15/At3g58940/PEG3-like"/>
</dbReference>
<keyword evidence="3" id="KW-1185">Reference proteome</keyword>
<dbReference type="EMBL" id="CP133616">
    <property type="protein sequence ID" value="WMV28609.1"/>
    <property type="molecule type" value="Genomic_DNA"/>
</dbReference>
<dbReference type="InterPro" id="IPR036047">
    <property type="entry name" value="F-box-like_dom_sf"/>
</dbReference>
<dbReference type="SMART" id="SM00256">
    <property type="entry name" value="FBOX"/>
    <property type="match status" value="1"/>
</dbReference>
<reference evidence="2" key="1">
    <citation type="submission" date="2023-08" db="EMBL/GenBank/DDBJ databases">
        <title>A de novo genome assembly of Solanum verrucosum Schlechtendal, a Mexican diploid species geographically isolated from the other diploid A-genome species in potato relatives.</title>
        <authorList>
            <person name="Hosaka K."/>
        </authorList>
    </citation>
    <scope>NUCLEOTIDE SEQUENCE</scope>
    <source>
        <tissue evidence="2">Young leaves</tissue>
    </source>
</reference>
<evidence type="ECO:0000313" key="3">
    <source>
        <dbReference type="Proteomes" id="UP001234989"/>
    </source>
</evidence>
<dbReference type="PANTHER" id="PTHR31639:SF151">
    <property type="entry name" value="F-BOX DOMAIN-CONTAINING PROTEIN"/>
    <property type="match status" value="1"/>
</dbReference>
<name>A0AAF0QZ55_SOLVR</name>
<dbReference type="AlphaFoldDB" id="A0AAF0QZ55"/>
<dbReference type="Pfam" id="PF00646">
    <property type="entry name" value="F-box"/>
    <property type="match status" value="1"/>
</dbReference>
<protein>
    <recommendedName>
        <fullName evidence="1">F-box domain-containing protein</fullName>
    </recommendedName>
</protein>
<dbReference type="PANTHER" id="PTHR31639">
    <property type="entry name" value="F-BOX PROTEIN-LIKE"/>
    <property type="match status" value="1"/>
</dbReference>
<evidence type="ECO:0000313" key="2">
    <source>
        <dbReference type="EMBL" id="WMV28609.1"/>
    </source>
</evidence>
<gene>
    <name evidence="2" type="ORF">MTR67_021994</name>
</gene>
<dbReference type="Proteomes" id="UP001234989">
    <property type="component" value="Chromosome 5"/>
</dbReference>
<dbReference type="SUPFAM" id="SSF81383">
    <property type="entry name" value="F-box domain"/>
    <property type="match status" value="1"/>
</dbReference>
<evidence type="ECO:0000259" key="1">
    <source>
        <dbReference type="PROSITE" id="PS50181"/>
    </source>
</evidence>
<feature type="domain" description="F-box" evidence="1">
    <location>
        <begin position="7"/>
        <end position="55"/>
    </location>
</feature>
<dbReference type="Pfam" id="PF24758">
    <property type="entry name" value="LRR_At5g56370"/>
    <property type="match status" value="1"/>
</dbReference>
<dbReference type="PROSITE" id="PS50181">
    <property type="entry name" value="FBOX"/>
    <property type="match status" value="1"/>
</dbReference>
<accession>A0AAF0QZ55</accession>
<dbReference type="Gene3D" id="1.20.1280.50">
    <property type="match status" value="1"/>
</dbReference>